<feature type="non-terminal residue" evidence="1">
    <location>
        <position position="84"/>
    </location>
</feature>
<reference evidence="1 2" key="1">
    <citation type="journal article" date="2019" name="Gigascience">
        <title>Whole-genome sequence of the oriental lung fluke Paragonimus westermani.</title>
        <authorList>
            <person name="Oey H."/>
            <person name="Zakrzewski M."/>
            <person name="Narain K."/>
            <person name="Devi K.R."/>
            <person name="Agatsuma T."/>
            <person name="Nawaratna S."/>
            <person name="Gobert G.N."/>
            <person name="Jones M.K."/>
            <person name="Ragan M.A."/>
            <person name="McManus D.P."/>
            <person name="Krause L."/>
        </authorList>
    </citation>
    <scope>NUCLEOTIDE SEQUENCE [LARGE SCALE GENOMIC DNA]</scope>
    <source>
        <strain evidence="1 2">IND2009</strain>
    </source>
</reference>
<sequence>MASACDSQNGVSKKIVKDSSSKCSSDVQSVLQQFAKNVILLPQSDHVRVLQTVIRNKETTRNEFLFHADRLIRLVVEEGLNQLP</sequence>
<dbReference type="AlphaFoldDB" id="A0A5J4N5K6"/>
<dbReference type="Proteomes" id="UP000324629">
    <property type="component" value="Unassembled WGS sequence"/>
</dbReference>
<name>A0A5J4N5K6_9TREM</name>
<dbReference type="EMBL" id="QNGE01008358">
    <property type="protein sequence ID" value="KAA3670785.1"/>
    <property type="molecule type" value="Genomic_DNA"/>
</dbReference>
<dbReference type="InterPro" id="IPR029057">
    <property type="entry name" value="PRTase-like"/>
</dbReference>
<evidence type="ECO:0000313" key="2">
    <source>
        <dbReference type="Proteomes" id="UP000324629"/>
    </source>
</evidence>
<organism evidence="1 2">
    <name type="scientific">Paragonimus westermani</name>
    <dbReference type="NCBI Taxonomy" id="34504"/>
    <lineage>
        <taxon>Eukaryota</taxon>
        <taxon>Metazoa</taxon>
        <taxon>Spiralia</taxon>
        <taxon>Lophotrochozoa</taxon>
        <taxon>Platyhelminthes</taxon>
        <taxon>Trematoda</taxon>
        <taxon>Digenea</taxon>
        <taxon>Plagiorchiida</taxon>
        <taxon>Troglotremata</taxon>
        <taxon>Troglotrematidae</taxon>
        <taxon>Paragonimus</taxon>
    </lineage>
</organism>
<gene>
    <name evidence="1" type="ORF">DEA37_0002815</name>
</gene>
<dbReference type="Gene3D" id="3.40.50.2020">
    <property type="match status" value="1"/>
</dbReference>
<comment type="caution">
    <text evidence="1">The sequence shown here is derived from an EMBL/GenBank/DDBJ whole genome shotgun (WGS) entry which is preliminary data.</text>
</comment>
<accession>A0A5J4N5K6</accession>
<dbReference type="SUPFAM" id="SSF53271">
    <property type="entry name" value="PRTase-like"/>
    <property type="match status" value="1"/>
</dbReference>
<proteinExistence type="predicted"/>
<protein>
    <submittedName>
        <fullName evidence="1">Uncharacterized protein</fullName>
    </submittedName>
</protein>
<evidence type="ECO:0000313" key="1">
    <source>
        <dbReference type="EMBL" id="KAA3670785.1"/>
    </source>
</evidence>
<keyword evidence="2" id="KW-1185">Reference proteome</keyword>